<feature type="region of interest" description="Disordered" evidence="3">
    <location>
        <begin position="660"/>
        <end position="682"/>
    </location>
</feature>
<reference evidence="5 6" key="1">
    <citation type="submission" date="2024-01" db="EMBL/GenBank/DDBJ databases">
        <authorList>
            <person name="Allen C."/>
            <person name="Tagirdzhanova G."/>
        </authorList>
    </citation>
    <scope>NUCLEOTIDE SEQUENCE [LARGE SCALE GENOMIC DNA]</scope>
</reference>
<keyword evidence="2" id="KW-0539">Nucleus</keyword>
<evidence type="ECO:0000259" key="4">
    <source>
        <dbReference type="PROSITE" id="PS50048"/>
    </source>
</evidence>
<evidence type="ECO:0000256" key="1">
    <source>
        <dbReference type="ARBA" id="ARBA00022723"/>
    </source>
</evidence>
<gene>
    <name evidence="5" type="ORF">SBRCBS47491_005132</name>
</gene>
<dbReference type="PROSITE" id="PS50048">
    <property type="entry name" value="ZN2_CY6_FUNGAL_2"/>
    <property type="match status" value="1"/>
</dbReference>
<organism evidence="5 6">
    <name type="scientific">Sporothrix bragantina</name>
    <dbReference type="NCBI Taxonomy" id="671064"/>
    <lineage>
        <taxon>Eukaryota</taxon>
        <taxon>Fungi</taxon>
        <taxon>Dikarya</taxon>
        <taxon>Ascomycota</taxon>
        <taxon>Pezizomycotina</taxon>
        <taxon>Sordariomycetes</taxon>
        <taxon>Sordariomycetidae</taxon>
        <taxon>Ophiostomatales</taxon>
        <taxon>Ophiostomataceae</taxon>
        <taxon>Sporothrix</taxon>
    </lineage>
</organism>
<feature type="domain" description="Zn(2)-C6 fungal-type" evidence="4">
    <location>
        <begin position="8"/>
        <end position="37"/>
    </location>
</feature>
<name>A0ABP0BVQ1_9PEZI</name>
<dbReference type="Proteomes" id="UP001642406">
    <property type="component" value="Unassembled WGS sequence"/>
</dbReference>
<dbReference type="InterPro" id="IPR001138">
    <property type="entry name" value="Zn2Cys6_DnaBD"/>
</dbReference>
<dbReference type="SUPFAM" id="SSF57701">
    <property type="entry name" value="Zn2/Cys6 DNA-binding domain"/>
    <property type="match status" value="1"/>
</dbReference>
<dbReference type="PANTHER" id="PTHR31668:SF20">
    <property type="entry name" value="ZN(II)2CYS6 TRANSCRIPTION FACTOR (EUROFUNG)"/>
    <property type="match status" value="1"/>
</dbReference>
<feature type="compositionally biased region" description="Polar residues" evidence="3">
    <location>
        <begin position="665"/>
        <end position="682"/>
    </location>
</feature>
<protein>
    <recommendedName>
        <fullName evidence="4">Zn(2)-C6 fungal-type domain-containing protein</fullName>
    </recommendedName>
</protein>
<dbReference type="PANTHER" id="PTHR31668">
    <property type="entry name" value="GLUCOSE TRANSPORT TRANSCRIPTION REGULATOR RGT1-RELATED-RELATED"/>
    <property type="match status" value="1"/>
</dbReference>
<dbReference type="Gene3D" id="4.10.240.10">
    <property type="entry name" value="Zn(2)-C6 fungal-type DNA-binding domain"/>
    <property type="match status" value="1"/>
</dbReference>
<dbReference type="InterPro" id="IPR050797">
    <property type="entry name" value="Carb_Metab_Trans_Reg"/>
</dbReference>
<dbReference type="InterPro" id="IPR007219">
    <property type="entry name" value="XnlR_reg_dom"/>
</dbReference>
<evidence type="ECO:0000256" key="3">
    <source>
        <dbReference type="SAM" id="MobiDB-lite"/>
    </source>
</evidence>
<keyword evidence="1" id="KW-0479">Metal-binding</keyword>
<dbReference type="CDD" id="cd12148">
    <property type="entry name" value="fungal_TF_MHR"/>
    <property type="match status" value="1"/>
</dbReference>
<accession>A0ABP0BVQ1</accession>
<sequence>MSTAVKRACDACHRRKVKCDGINPCRNCSSAQLSCTYNAIPQKKGPKGSRAKVISELRENQRQSSLSAKIQNRMNNGAPAVAAFAPTQGLLTNDMVKNCIEFFFTNMYPSMPILNRQRLEQDAMSLDTTLDTYCLLSSLCAFMMLQPGMPMPASDPYGPDNIPGASIITATLLLEETLRVRKGYDYMLNPTLYTLATNYFVFACHYGLDLQDKAWCSLREATTLVHLVRMNKEETYQAWDKVDATRRRRLYWLLYAAERAYALQHDRPLSLKATVDPPTPADDPSDPLASQLVGFCRMVSLFRPFDEAFVDIWNKTRSGCTPSFVAALQKQQNDAIGALISAEPQLGDVVRNQQWLQNLTWQARMVKGNTGSSATDTAAYQYSIMDVSREMVPMAASFSNQGSSDVLKSSLIESLLTITSDLMDVLTMMPSSGNPFSVSPRDHLQQLANILGMIRMGEHRFAPLLLVKVHEVLPRLANPMLQSPPDTTFDIDIFDGFGNAGMVPQQYLPLDNFKADGSTSAGGTSSLQDVHSPFVSSPPIMSPGMDFNHSMVSEFNPIADIVMRPQPSVASCITTLSADGALHPNRQQQQSPPVPQQLHQHIQMPQHQQQHQQQLHHHQLSQQLPQQQQTSPQTSQHVLNQQFQQQQMLSLGNNLSLAPHIDSGLNDSPTMTVSSQRSIDQSQNITSVLGGQSFGEPMHGMNAHLDPNAALQVQQHRSSGFAMNSQQIRTVGDFQALQRANSDINALGSISMNSLGTELEFHTLR</sequence>
<dbReference type="PROSITE" id="PS00463">
    <property type="entry name" value="ZN2_CY6_FUNGAL_1"/>
    <property type="match status" value="1"/>
</dbReference>
<evidence type="ECO:0000313" key="6">
    <source>
        <dbReference type="Proteomes" id="UP001642406"/>
    </source>
</evidence>
<comment type="caution">
    <text evidence="5">The sequence shown here is derived from an EMBL/GenBank/DDBJ whole genome shotgun (WGS) entry which is preliminary data.</text>
</comment>
<evidence type="ECO:0000313" key="5">
    <source>
        <dbReference type="EMBL" id="CAK7223214.1"/>
    </source>
</evidence>
<feature type="region of interest" description="Disordered" evidence="3">
    <location>
        <begin position="583"/>
        <end position="642"/>
    </location>
</feature>
<feature type="compositionally biased region" description="Low complexity" evidence="3">
    <location>
        <begin position="584"/>
        <end position="613"/>
    </location>
</feature>
<dbReference type="InterPro" id="IPR036864">
    <property type="entry name" value="Zn2-C6_fun-type_DNA-bd_sf"/>
</dbReference>
<feature type="compositionally biased region" description="Low complexity" evidence="3">
    <location>
        <begin position="620"/>
        <end position="642"/>
    </location>
</feature>
<dbReference type="Pfam" id="PF00172">
    <property type="entry name" value="Zn_clus"/>
    <property type="match status" value="1"/>
</dbReference>
<evidence type="ECO:0000256" key="2">
    <source>
        <dbReference type="ARBA" id="ARBA00023242"/>
    </source>
</evidence>
<dbReference type="EMBL" id="CAWUHC010000043">
    <property type="protein sequence ID" value="CAK7223214.1"/>
    <property type="molecule type" value="Genomic_DNA"/>
</dbReference>
<proteinExistence type="predicted"/>
<dbReference type="CDD" id="cd00067">
    <property type="entry name" value="GAL4"/>
    <property type="match status" value="1"/>
</dbReference>
<keyword evidence="6" id="KW-1185">Reference proteome</keyword>
<dbReference type="SMART" id="SM00066">
    <property type="entry name" value="GAL4"/>
    <property type="match status" value="1"/>
</dbReference>
<dbReference type="SMART" id="SM00906">
    <property type="entry name" value="Fungal_trans"/>
    <property type="match status" value="1"/>
</dbReference>